<dbReference type="RefSeq" id="WP_078753427.1">
    <property type="nucleotide sequence ID" value="NZ_FUXU01000047.1"/>
</dbReference>
<evidence type="ECO:0000313" key="3">
    <source>
        <dbReference type="Proteomes" id="UP000190162"/>
    </source>
</evidence>
<accession>A0A1T4V4P2</accession>
<keyword evidence="1" id="KW-1133">Transmembrane helix</keyword>
<dbReference type="AlphaFoldDB" id="A0A1T4V4P2"/>
<keyword evidence="3" id="KW-1185">Reference proteome</keyword>
<sequence length="162" mass="18643">MDSSKQSYNLELLSFIAPELYKGLKATNNLKTKIHIIAFFHYDVSPTVDVDVILGKIFSNKNDLQRLEKCNEELLIGNYKEKKSVPDSFLYEKENKDILTKISLIYICFYFALVLSMFLVEISDTVNMSKGENSLKDLLQILIGVLTAGLSQIISYWFIRRN</sequence>
<feature type="transmembrane region" description="Helical" evidence="1">
    <location>
        <begin position="98"/>
        <end position="119"/>
    </location>
</feature>
<keyword evidence="1" id="KW-0472">Membrane</keyword>
<proteinExistence type="predicted"/>
<feature type="transmembrane region" description="Helical" evidence="1">
    <location>
        <begin position="139"/>
        <end position="159"/>
    </location>
</feature>
<organism evidence="2 3">
    <name type="scientific">Enterovibrio nigricans DSM 22720</name>
    <dbReference type="NCBI Taxonomy" id="1121868"/>
    <lineage>
        <taxon>Bacteria</taxon>
        <taxon>Pseudomonadati</taxon>
        <taxon>Pseudomonadota</taxon>
        <taxon>Gammaproteobacteria</taxon>
        <taxon>Vibrionales</taxon>
        <taxon>Vibrionaceae</taxon>
        <taxon>Enterovibrio</taxon>
    </lineage>
</organism>
<name>A0A1T4V4P2_9GAMM</name>
<gene>
    <name evidence="2" type="ORF">SAMN02745132_03190</name>
</gene>
<protein>
    <submittedName>
        <fullName evidence="2">Uncharacterized protein</fullName>
    </submittedName>
</protein>
<dbReference type="Proteomes" id="UP000190162">
    <property type="component" value="Unassembled WGS sequence"/>
</dbReference>
<keyword evidence="1" id="KW-0812">Transmembrane</keyword>
<dbReference type="EMBL" id="FUXU01000047">
    <property type="protein sequence ID" value="SKA59876.1"/>
    <property type="molecule type" value="Genomic_DNA"/>
</dbReference>
<reference evidence="3" key="1">
    <citation type="submission" date="2017-02" db="EMBL/GenBank/DDBJ databases">
        <authorList>
            <person name="Varghese N."/>
            <person name="Submissions S."/>
        </authorList>
    </citation>
    <scope>NUCLEOTIDE SEQUENCE [LARGE SCALE GENOMIC DNA]</scope>
    <source>
        <strain evidence="3">DSM 22720</strain>
    </source>
</reference>
<evidence type="ECO:0000256" key="1">
    <source>
        <dbReference type="SAM" id="Phobius"/>
    </source>
</evidence>
<evidence type="ECO:0000313" key="2">
    <source>
        <dbReference type="EMBL" id="SKA59876.1"/>
    </source>
</evidence>
<dbReference type="OrthoDB" id="9098935at2"/>